<keyword evidence="1" id="KW-0378">Hydrolase</keyword>
<comment type="caution">
    <text evidence="3">The sequence shown here is derived from an EMBL/GenBank/DDBJ whole genome shotgun (WGS) entry which is preliminary data.</text>
</comment>
<dbReference type="SMART" id="SM00331">
    <property type="entry name" value="PP2C_SIG"/>
    <property type="match status" value="1"/>
</dbReference>
<dbReference type="InterPro" id="IPR001932">
    <property type="entry name" value="PPM-type_phosphatase-like_dom"/>
</dbReference>
<dbReference type="Proteomes" id="UP000298133">
    <property type="component" value="Unassembled WGS sequence"/>
</dbReference>
<protein>
    <submittedName>
        <fullName evidence="3">Serine/threonine-protein phosphatase</fullName>
    </submittedName>
</protein>
<dbReference type="PANTHER" id="PTHR43156:SF2">
    <property type="entry name" value="STAGE II SPORULATION PROTEIN E"/>
    <property type="match status" value="1"/>
</dbReference>
<evidence type="ECO:0000256" key="1">
    <source>
        <dbReference type="ARBA" id="ARBA00022801"/>
    </source>
</evidence>
<dbReference type="Pfam" id="PF07228">
    <property type="entry name" value="SpoIIE"/>
    <property type="match status" value="1"/>
</dbReference>
<proteinExistence type="predicted"/>
<evidence type="ECO:0000259" key="2">
    <source>
        <dbReference type="SMART" id="SM00331"/>
    </source>
</evidence>
<reference evidence="3 4" key="1">
    <citation type="submission" date="2019-03" db="EMBL/GenBank/DDBJ databases">
        <title>Draft genome of Gammaproteobacteria bacterium LSUCC0057, a member of the SAR92 clade.</title>
        <authorList>
            <person name="Lanclos V.C."/>
            <person name="Doiron C."/>
            <person name="Henson M.W."/>
            <person name="Thrash J.C."/>
        </authorList>
    </citation>
    <scope>NUCLEOTIDE SEQUENCE [LARGE SCALE GENOMIC DNA]</scope>
    <source>
        <strain evidence="3 4">LSUCC0057</strain>
    </source>
</reference>
<feature type="domain" description="PPM-type phosphatase" evidence="2">
    <location>
        <begin position="177"/>
        <end position="396"/>
    </location>
</feature>
<name>A0A4Y8UK37_9GAMM</name>
<dbReference type="InterPro" id="IPR052016">
    <property type="entry name" value="Bact_Sigma-Reg"/>
</dbReference>
<dbReference type="AlphaFoldDB" id="A0A4Y8UK37"/>
<dbReference type="EMBL" id="SPIA01000001">
    <property type="protein sequence ID" value="TFH69186.1"/>
    <property type="molecule type" value="Genomic_DNA"/>
</dbReference>
<organism evidence="3 4">
    <name type="scientific">Gammaproteobacteria bacterium LSUCC0057</name>
    <dbReference type="NCBI Taxonomy" id="2559237"/>
    <lineage>
        <taxon>Bacteria</taxon>
        <taxon>Pseudomonadati</taxon>
        <taxon>Pseudomonadota</taxon>
        <taxon>Gammaproteobacteria</taxon>
        <taxon>Cellvibrionales</taxon>
        <taxon>Porticoccaceae</taxon>
        <taxon>SAR92 clade</taxon>
    </lineage>
</organism>
<dbReference type="PANTHER" id="PTHR43156">
    <property type="entry name" value="STAGE II SPORULATION PROTEIN E-RELATED"/>
    <property type="match status" value="1"/>
</dbReference>
<sequence length="403" mass="44086">MAAANAVTANLPVATLVCGDWLSAAPELLQSFERSLGGCQRIDLAALTEATPTLQCLLLGAEQLDLSHPGGREQMQRLAQGYLLVVVLAAADSAAGSDYFRLGAVDVVAVNDLDTQVQAVVARLHYAVQERGRALAYSEQLESANRQLQESLQLLKQDHLAGLEVQKSLMPDSPLQFGDYQISHAVRPSLYLSGDFVGYNFVLDRYLLFYFADVSGHGASSAFVTVLLRFMIGRVIRRHTYERDYQALARAPEGLVEHINSQLLATGLGKHLTLFAGSLDLHSNTLRYVVGAQLPPPLLIADNRASYLPGKGRPAGIFEQASWQVEEVELPENSSLLLLSDGVLDFVEGDNLVAKEQQLLAQLQGPVESLDELQDRLGVSYVDELQDDVSMLLLQRKPRQIQP</sequence>
<dbReference type="Gene3D" id="1.20.5.390">
    <property type="entry name" value="L1 transposable element, trimerization domain"/>
    <property type="match status" value="1"/>
</dbReference>
<dbReference type="InterPro" id="IPR036457">
    <property type="entry name" value="PPM-type-like_dom_sf"/>
</dbReference>
<evidence type="ECO:0000313" key="4">
    <source>
        <dbReference type="Proteomes" id="UP000298133"/>
    </source>
</evidence>
<gene>
    <name evidence="3" type="ORF">E3W66_04485</name>
</gene>
<dbReference type="GO" id="GO:0016791">
    <property type="term" value="F:phosphatase activity"/>
    <property type="evidence" value="ECO:0007669"/>
    <property type="project" value="TreeGrafter"/>
</dbReference>
<dbReference type="Gene3D" id="3.60.40.10">
    <property type="entry name" value="PPM-type phosphatase domain"/>
    <property type="match status" value="1"/>
</dbReference>
<accession>A0A4Y8UK37</accession>
<keyword evidence="4" id="KW-1185">Reference proteome</keyword>
<evidence type="ECO:0000313" key="3">
    <source>
        <dbReference type="EMBL" id="TFH69186.1"/>
    </source>
</evidence>
<dbReference type="OrthoDB" id="6399952at2"/>